<keyword evidence="7 13" id="KW-0479">Metal-binding</keyword>
<dbReference type="GO" id="GO:0020037">
    <property type="term" value="F:heme binding"/>
    <property type="evidence" value="ECO:0007669"/>
    <property type="project" value="InterPro"/>
</dbReference>
<evidence type="ECO:0000256" key="4">
    <source>
        <dbReference type="ARBA" id="ARBA00010617"/>
    </source>
</evidence>
<feature type="binding site" description="axial binding residue" evidence="13">
    <location>
        <position position="324"/>
    </location>
    <ligand>
        <name>heme</name>
        <dbReference type="ChEBI" id="CHEBI:30413"/>
    </ligand>
    <ligandPart>
        <name>Fe</name>
        <dbReference type="ChEBI" id="CHEBI:18248"/>
    </ligandPart>
</feature>
<evidence type="ECO:0000256" key="10">
    <source>
        <dbReference type="ARBA" id="ARBA00023004"/>
    </source>
</evidence>
<evidence type="ECO:0000256" key="6">
    <source>
        <dbReference type="ARBA" id="ARBA00022692"/>
    </source>
</evidence>
<evidence type="ECO:0000313" key="15">
    <source>
        <dbReference type="Proteomes" id="UP000481861"/>
    </source>
</evidence>
<keyword evidence="12" id="KW-0472">Membrane</keyword>
<evidence type="ECO:0000256" key="7">
    <source>
        <dbReference type="ARBA" id="ARBA00022723"/>
    </source>
</evidence>
<organism evidence="14 15">
    <name type="scientific">Massariosphaeria phaeospora</name>
    <dbReference type="NCBI Taxonomy" id="100035"/>
    <lineage>
        <taxon>Eukaryota</taxon>
        <taxon>Fungi</taxon>
        <taxon>Dikarya</taxon>
        <taxon>Ascomycota</taxon>
        <taxon>Pezizomycotina</taxon>
        <taxon>Dothideomycetes</taxon>
        <taxon>Pleosporomycetidae</taxon>
        <taxon>Pleosporales</taxon>
        <taxon>Pleosporales incertae sedis</taxon>
        <taxon>Massariosphaeria</taxon>
    </lineage>
</organism>
<dbReference type="Pfam" id="PF00067">
    <property type="entry name" value="p450"/>
    <property type="match status" value="1"/>
</dbReference>
<evidence type="ECO:0000256" key="11">
    <source>
        <dbReference type="ARBA" id="ARBA00023033"/>
    </source>
</evidence>
<dbReference type="PANTHER" id="PTHR46206">
    <property type="entry name" value="CYTOCHROME P450"/>
    <property type="match status" value="1"/>
</dbReference>
<evidence type="ECO:0000256" key="1">
    <source>
        <dbReference type="ARBA" id="ARBA00001971"/>
    </source>
</evidence>
<reference evidence="14 15" key="1">
    <citation type="submission" date="2020-01" db="EMBL/GenBank/DDBJ databases">
        <authorList>
            <consortium name="DOE Joint Genome Institute"/>
            <person name="Haridas S."/>
            <person name="Albert R."/>
            <person name="Binder M."/>
            <person name="Bloem J."/>
            <person name="Labutti K."/>
            <person name="Salamov A."/>
            <person name="Andreopoulos B."/>
            <person name="Baker S.E."/>
            <person name="Barry K."/>
            <person name="Bills G."/>
            <person name="Bluhm B.H."/>
            <person name="Cannon C."/>
            <person name="Castanera R."/>
            <person name="Culley D.E."/>
            <person name="Daum C."/>
            <person name="Ezra D."/>
            <person name="Gonzalez J.B."/>
            <person name="Henrissat B."/>
            <person name="Kuo A."/>
            <person name="Liang C."/>
            <person name="Lipzen A."/>
            <person name="Lutzoni F."/>
            <person name="Magnuson J."/>
            <person name="Mondo S."/>
            <person name="Nolan M."/>
            <person name="Ohm R."/>
            <person name="Pangilinan J."/>
            <person name="Park H.-J.H."/>
            <person name="Ramirez L."/>
            <person name="Alfaro M."/>
            <person name="Sun H."/>
            <person name="Tritt A."/>
            <person name="Yoshinaga Y."/>
            <person name="Zwiers L.-H.L."/>
            <person name="Turgeon B.G."/>
            <person name="Goodwin S.B."/>
            <person name="Spatafora J.W."/>
            <person name="Crous P.W."/>
            <person name="Grigoriev I.V."/>
        </authorList>
    </citation>
    <scope>NUCLEOTIDE SEQUENCE [LARGE SCALE GENOMIC DNA]</scope>
    <source>
        <strain evidence="14 15">CBS 611.86</strain>
    </source>
</reference>
<evidence type="ECO:0000256" key="12">
    <source>
        <dbReference type="ARBA" id="ARBA00023136"/>
    </source>
</evidence>
<dbReference type="GO" id="GO:0005506">
    <property type="term" value="F:iron ion binding"/>
    <property type="evidence" value="ECO:0007669"/>
    <property type="project" value="InterPro"/>
</dbReference>
<sequence>MFGFKHTMNNLDHNRIDHKVDLEGLYPYLLVRFNYAFYEELQHGRAENGEMTLSMAHICRKLSSRMMSLIFFGDKLTSNEKFSAALLQYSRDMINCMMAFQVTPGFLSPIVHFIITKRGRAMHILQSHFYDIMGPGRENWDEPEAIKPYTIIHNMTNLGSSSRYWDGADVKSQNLLGVWFAASHQPWMNLHFILLELCAQPDWQVRLRQELEGCGDFLDYDNLRNLPFLDSLIKETLRLNPLDTLGVRRKAVEAYTFTDGSVTVPRGATICVPAGDILHDAQIYAQPDQFEGTRFLPKSTQSRPSRFTDVSHEYPMWGYGSLACPGRFHAELVIKMVLSQLLLKYDMRLLNGNARKNGHGKLSRFRMSQLE</sequence>
<comment type="caution">
    <text evidence="14">The sequence shown here is derived from an EMBL/GenBank/DDBJ whole genome shotgun (WGS) entry which is preliminary data.</text>
</comment>
<evidence type="ECO:0000256" key="2">
    <source>
        <dbReference type="ARBA" id="ARBA00004370"/>
    </source>
</evidence>
<keyword evidence="9" id="KW-0560">Oxidoreductase</keyword>
<dbReference type="EMBL" id="JAADJZ010000006">
    <property type="protein sequence ID" value="KAF2874573.1"/>
    <property type="molecule type" value="Genomic_DNA"/>
</dbReference>
<dbReference type="PRINTS" id="PR00465">
    <property type="entry name" value="EP450IV"/>
</dbReference>
<dbReference type="GO" id="GO:0016705">
    <property type="term" value="F:oxidoreductase activity, acting on paired donors, with incorporation or reduction of molecular oxygen"/>
    <property type="evidence" value="ECO:0007669"/>
    <property type="project" value="InterPro"/>
</dbReference>
<dbReference type="GO" id="GO:0016020">
    <property type="term" value="C:membrane"/>
    <property type="evidence" value="ECO:0007669"/>
    <property type="project" value="UniProtKB-SubCell"/>
</dbReference>
<protein>
    <submittedName>
        <fullName evidence="14">Cytochrome P450</fullName>
    </submittedName>
</protein>
<keyword evidence="6" id="KW-0812">Transmembrane</keyword>
<comment type="pathway">
    <text evidence="3">Mycotoxin biosynthesis.</text>
</comment>
<evidence type="ECO:0000256" key="3">
    <source>
        <dbReference type="ARBA" id="ARBA00004685"/>
    </source>
</evidence>
<dbReference type="OrthoDB" id="1844152at2759"/>
<keyword evidence="8" id="KW-1133">Transmembrane helix</keyword>
<dbReference type="SUPFAM" id="SSF48264">
    <property type="entry name" value="Cytochrome P450"/>
    <property type="match status" value="1"/>
</dbReference>
<keyword evidence="10 13" id="KW-0408">Iron</keyword>
<proteinExistence type="inferred from homology"/>
<dbReference type="InterPro" id="IPR001128">
    <property type="entry name" value="Cyt_P450"/>
</dbReference>
<evidence type="ECO:0000256" key="9">
    <source>
        <dbReference type="ARBA" id="ARBA00023002"/>
    </source>
</evidence>
<dbReference type="InterPro" id="IPR002403">
    <property type="entry name" value="Cyt_P450_E_grp-IV"/>
</dbReference>
<comment type="subcellular location">
    <subcellularLocation>
        <location evidence="2">Membrane</location>
    </subcellularLocation>
</comment>
<dbReference type="CDD" id="cd11041">
    <property type="entry name" value="CYP503A1-like"/>
    <property type="match status" value="1"/>
</dbReference>
<gene>
    <name evidence="14" type="ORF">BDV95DRAFT_627205</name>
</gene>
<keyword evidence="11" id="KW-0503">Monooxygenase</keyword>
<comment type="cofactor">
    <cofactor evidence="1 13">
        <name>heme</name>
        <dbReference type="ChEBI" id="CHEBI:30413"/>
    </cofactor>
</comment>
<evidence type="ECO:0000256" key="5">
    <source>
        <dbReference type="ARBA" id="ARBA00022617"/>
    </source>
</evidence>
<dbReference type="Gene3D" id="1.10.630.10">
    <property type="entry name" value="Cytochrome P450"/>
    <property type="match status" value="1"/>
</dbReference>
<accession>A0A7C8IEX0</accession>
<name>A0A7C8IEX0_9PLEO</name>
<comment type="similarity">
    <text evidence="4">Belongs to the cytochrome P450 family.</text>
</comment>
<evidence type="ECO:0000256" key="13">
    <source>
        <dbReference type="PIRSR" id="PIRSR602403-1"/>
    </source>
</evidence>
<evidence type="ECO:0000256" key="8">
    <source>
        <dbReference type="ARBA" id="ARBA00022989"/>
    </source>
</evidence>
<dbReference type="Proteomes" id="UP000481861">
    <property type="component" value="Unassembled WGS sequence"/>
</dbReference>
<dbReference type="GO" id="GO:0004497">
    <property type="term" value="F:monooxygenase activity"/>
    <property type="evidence" value="ECO:0007669"/>
    <property type="project" value="UniProtKB-KW"/>
</dbReference>
<evidence type="ECO:0000313" key="14">
    <source>
        <dbReference type="EMBL" id="KAF2874573.1"/>
    </source>
</evidence>
<keyword evidence="15" id="KW-1185">Reference proteome</keyword>
<dbReference type="InterPro" id="IPR036396">
    <property type="entry name" value="Cyt_P450_sf"/>
</dbReference>
<dbReference type="PANTHER" id="PTHR46206:SF5">
    <property type="entry name" value="P450, PUTATIVE (EUROFUNG)-RELATED"/>
    <property type="match status" value="1"/>
</dbReference>
<keyword evidence="5 13" id="KW-0349">Heme</keyword>
<dbReference type="AlphaFoldDB" id="A0A7C8IEX0"/>